<protein>
    <submittedName>
        <fullName evidence="2">Uncharacterized protein</fullName>
    </submittedName>
</protein>
<proteinExistence type="predicted"/>
<comment type="caution">
    <text evidence="2">The sequence shown here is derived from an EMBL/GenBank/DDBJ whole genome shotgun (WGS) entry which is preliminary data.</text>
</comment>
<gene>
    <name evidence="2" type="ORF">V6N11_038835</name>
</gene>
<dbReference type="EMBL" id="JBBPBN010000013">
    <property type="protein sequence ID" value="KAK9025983.1"/>
    <property type="molecule type" value="Genomic_DNA"/>
</dbReference>
<evidence type="ECO:0000256" key="1">
    <source>
        <dbReference type="SAM" id="MobiDB-lite"/>
    </source>
</evidence>
<sequence length="184" mass="19476">MVQVPVSTRVSSSPAALLESTQESQAVIDELDAGPTAVEEVNPCVLVSVPIGEAPHVVPHGDELGTGPVVIEEADSRILFDVPLEAPHVMSPEGDLDTGHNDTTVEESDSHMAVVDTTVDAGMCMDNPLNDVHEPEPHEHSSLPRDMHGSCGHPSLPSGNSLSAINVHPMITRQLFAQCVLFKA</sequence>
<accession>A0ABR2SL52</accession>
<name>A0ABR2SL52_9ROSI</name>
<evidence type="ECO:0000313" key="3">
    <source>
        <dbReference type="Proteomes" id="UP001396334"/>
    </source>
</evidence>
<organism evidence="2 3">
    <name type="scientific">Hibiscus sabdariffa</name>
    <name type="common">roselle</name>
    <dbReference type="NCBI Taxonomy" id="183260"/>
    <lineage>
        <taxon>Eukaryota</taxon>
        <taxon>Viridiplantae</taxon>
        <taxon>Streptophyta</taxon>
        <taxon>Embryophyta</taxon>
        <taxon>Tracheophyta</taxon>
        <taxon>Spermatophyta</taxon>
        <taxon>Magnoliopsida</taxon>
        <taxon>eudicotyledons</taxon>
        <taxon>Gunneridae</taxon>
        <taxon>Pentapetalae</taxon>
        <taxon>rosids</taxon>
        <taxon>malvids</taxon>
        <taxon>Malvales</taxon>
        <taxon>Malvaceae</taxon>
        <taxon>Malvoideae</taxon>
        <taxon>Hibiscus</taxon>
    </lineage>
</organism>
<feature type="region of interest" description="Disordered" evidence="1">
    <location>
        <begin position="1"/>
        <end position="21"/>
    </location>
</feature>
<evidence type="ECO:0000313" key="2">
    <source>
        <dbReference type="EMBL" id="KAK9025983.1"/>
    </source>
</evidence>
<feature type="compositionally biased region" description="Basic and acidic residues" evidence="1">
    <location>
        <begin position="132"/>
        <end position="148"/>
    </location>
</feature>
<feature type="region of interest" description="Disordered" evidence="1">
    <location>
        <begin position="132"/>
        <end position="155"/>
    </location>
</feature>
<reference evidence="2 3" key="1">
    <citation type="journal article" date="2024" name="G3 (Bethesda)">
        <title>Genome assembly of Hibiscus sabdariffa L. provides insights into metabolisms of medicinal natural products.</title>
        <authorList>
            <person name="Kim T."/>
        </authorList>
    </citation>
    <scope>NUCLEOTIDE SEQUENCE [LARGE SCALE GENOMIC DNA]</scope>
    <source>
        <strain evidence="2">TK-2024</strain>
        <tissue evidence="2">Old leaves</tissue>
    </source>
</reference>
<dbReference type="Proteomes" id="UP001396334">
    <property type="component" value="Unassembled WGS sequence"/>
</dbReference>
<keyword evidence="3" id="KW-1185">Reference proteome</keyword>